<dbReference type="AlphaFoldDB" id="A0A0L0DEK6"/>
<proteinExistence type="predicted"/>
<dbReference type="EMBL" id="GL349462">
    <property type="protein sequence ID" value="KNC50739.1"/>
    <property type="molecule type" value="Genomic_DNA"/>
</dbReference>
<dbReference type="RefSeq" id="XP_013756705.1">
    <property type="nucleotide sequence ID" value="XM_013901251.1"/>
</dbReference>
<evidence type="ECO:0000313" key="2">
    <source>
        <dbReference type="EMBL" id="KNC50739.1"/>
    </source>
</evidence>
<evidence type="ECO:0000313" key="3">
    <source>
        <dbReference type="Proteomes" id="UP000054408"/>
    </source>
</evidence>
<feature type="compositionally biased region" description="Basic and acidic residues" evidence="1">
    <location>
        <begin position="226"/>
        <end position="236"/>
    </location>
</feature>
<name>A0A0L0DEK6_THETB</name>
<dbReference type="Proteomes" id="UP000054408">
    <property type="component" value="Unassembled WGS sequence"/>
</dbReference>
<feature type="compositionally biased region" description="Low complexity" evidence="1">
    <location>
        <begin position="625"/>
        <end position="634"/>
    </location>
</feature>
<sequence length="642" mass="70746">MSNQSQPWRQRAQGILPGGGQNESGYESELRAYEAGKANSMSHEIGRHRRAVAAIRPAGTAPRADSNFDTRLSNPSAARSSRRSRPDHPANRSSINEHIMPESVPESDATRARATATSLSSDPTRLNTVSASSGSTPGRSPYTPSGAVTDRSHYSGGGGAAQRTSDDSPFGRPSMRGRLTQEYEARRRAIADRRVRASNPSSIGLTANSSRASFNIISNVPAGAHELPRDEPHASERATSNHSRYSYDILSGRDRSTDPNAPLDPRVRRAELEHGRENKVTPNSRRRIAEPRAERTSGNILAYDGGSPDERATAAREHARLAARQRVVGSHHHRSSSDGYAYNIIAQSSDLDHVDRKTYVYGDGGGRLHAKSQMHSGSSTARARVDHLDELYHNREPLYPDRPRGKRRVGTGHGNGEQVKNALTTDSRRTDAPPDDPLIAADTGRTMHHKPAHTLRHNRDVDHMWYTRPDPSPPARRHKIMPDNAPNVDSVSKDLPWLTGAERRAYDAQRRRDESAAGSPRRRGRKLVAEPDHMYAVLHGERNPRRHDPATGSYEPHPPPRAGYDDASSPRRPARRPADTLDSIGSVLAAPPPGPPSSYEERFRQTREQEESAARTRRDRSKASGAPPWAAPGGKNSPRRRW</sequence>
<feature type="region of interest" description="Disordered" evidence="1">
    <location>
        <begin position="223"/>
        <end position="309"/>
    </location>
</feature>
<keyword evidence="3" id="KW-1185">Reference proteome</keyword>
<feature type="region of interest" description="Disordered" evidence="1">
    <location>
        <begin position="395"/>
        <end position="434"/>
    </location>
</feature>
<gene>
    <name evidence="2" type="ORF">AMSG_06627</name>
</gene>
<accession>A0A0L0DEK6</accession>
<feature type="non-terminal residue" evidence="2">
    <location>
        <position position="1"/>
    </location>
</feature>
<protein>
    <submittedName>
        <fullName evidence="2">Uncharacterized protein</fullName>
    </submittedName>
</protein>
<feature type="compositionally biased region" description="Polar residues" evidence="1">
    <location>
        <begin position="123"/>
        <end position="138"/>
    </location>
</feature>
<feature type="compositionally biased region" description="Low complexity" evidence="1">
    <location>
        <begin position="112"/>
        <end position="122"/>
    </location>
</feature>
<feature type="region of interest" description="Disordered" evidence="1">
    <location>
        <begin position="468"/>
        <end position="642"/>
    </location>
</feature>
<feature type="compositionally biased region" description="Basic and acidic residues" evidence="1">
    <location>
        <begin position="265"/>
        <end position="279"/>
    </location>
</feature>
<evidence type="ECO:0000256" key="1">
    <source>
        <dbReference type="SAM" id="MobiDB-lite"/>
    </source>
</evidence>
<feature type="compositionally biased region" description="Basic and acidic residues" evidence="1">
    <location>
        <begin position="501"/>
        <end position="515"/>
    </location>
</feature>
<reference evidence="2 3" key="1">
    <citation type="submission" date="2010-05" db="EMBL/GenBank/DDBJ databases">
        <title>The Genome Sequence of Thecamonas trahens ATCC 50062.</title>
        <authorList>
            <consortium name="The Broad Institute Genome Sequencing Platform"/>
            <person name="Russ C."/>
            <person name="Cuomo C."/>
            <person name="Shea T."/>
            <person name="Young S.K."/>
            <person name="Zeng Q."/>
            <person name="Koehrsen M."/>
            <person name="Haas B."/>
            <person name="Borodovsky M."/>
            <person name="Guigo R."/>
            <person name="Alvarado L."/>
            <person name="Berlin A."/>
            <person name="Bochicchio J."/>
            <person name="Borenstein D."/>
            <person name="Chapman S."/>
            <person name="Chen Z."/>
            <person name="Freedman E."/>
            <person name="Gellesch M."/>
            <person name="Goldberg J."/>
            <person name="Griggs A."/>
            <person name="Gujja S."/>
            <person name="Heilman E."/>
            <person name="Heiman D."/>
            <person name="Hepburn T."/>
            <person name="Howarth C."/>
            <person name="Jen D."/>
            <person name="Larson L."/>
            <person name="Mehta T."/>
            <person name="Park D."/>
            <person name="Pearson M."/>
            <person name="Roberts A."/>
            <person name="Saif S."/>
            <person name="Shenoy N."/>
            <person name="Sisk P."/>
            <person name="Stolte C."/>
            <person name="Sykes S."/>
            <person name="Thomson T."/>
            <person name="Walk T."/>
            <person name="White J."/>
            <person name="Yandava C."/>
            <person name="Burger G."/>
            <person name="Gray M.W."/>
            <person name="Holland P.W.H."/>
            <person name="King N."/>
            <person name="Lang F.B.F."/>
            <person name="Roger A.J."/>
            <person name="Ruiz-Trillo I."/>
            <person name="Lander E."/>
            <person name="Nusbaum C."/>
        </authorList>
    </citation>
    <scope>NUCLEOTIDE SEQUENCE [LARGE SCALE GENOMIC DNA]</scope>
    <source>
        <strain evidence="2 3">ATCC 50062</strain>
    </source>
</reference>
<organism evidence="2 3">
    <name type="scientific">Thecamonas trahens ATCC 50062</name>
    <dbReference type="NCBI Taxonomy" id="461836"/>
    <lineage>
        <taxon>Eukaryota</taxon>
        <taxon>Apusozoa</taxon>
        <taxon>Apusomonadida</taxon>
        <taxon>Apusomonadidae</taxon>
        <taxon>Thecamonas</taxon>
    </lineage>
</organism>
<feature type="compositionally biased region" description="Basic and acidic residues" evidence="1">
    <location>
        <begin position="599"/>
        <end position="616"/>
    </location>
</feature>
<dbReference type="GeneID" id="25565742"/>
<feature type="compositionally biased region" description="Basic and acidic residues" evidence="1">
    <location>
        <begin position="527"/>
        <end position="549"/>
    </location>
</feature>
<feature type="region of interest" description="Disordered" evidence="1">
    <location>
        <begin position="1"/>
        <end position="183"/>
    </location>
</feature>